<keyword evidence="4 9" id="KW-0812">Transmembrane</keyword>
<feature type="transmembrane region" description="Helical" evidence="9">
    <location>
        <begin position="175"/>
        <end position="195"/>
    </location>
</feature>
<dbReference type="PANTHER" id="PTHR33695:SF1">
    <property type="entry name" value="LIPOPROTEIN SIGNAL PEPTIDASE"/>
    <property type="match status" value="1"/>
</dbReference>
<keyword evidence="13" id="KW-1185">Reference proteome</keyword>
<reference evidence="12 13" key="1">
    <citation type="submission" date="2018-12" db="EMBL/GenBank/DDBJ databases">
        <title>Whole genome sequence of a Pandoraea apista isolate from a patient with cystic fibrosis.</title>
        <authorList>
            <person name="Kenna D.T."/>
            <person name="Turton J.F."/>
        </authorList>
    </citation>
    <scope>NUCLEOTIDE SEQUENCE [LARGE SCALE GENOMIC DNA]</scope>
    <source>
        <strain evidence="12 13">Pa13324</strain>
    </source>
</reference>
<keyword evidence="7 9" id="KW-1133">Transmembrane helix</keyword>
<comment type="catalytic activity">
    <reaction evidence="9 10">
        <text>Release of signal peptides from bacterial membrane prolipoproteins. Hydrolyzes -Xaa-Yaa-Zaa-|-(S,diacylglyceryl)Cys-, in which Xaa is hydrophobic (preferably Leu), and Yaa (Ala or Ser) and Zaa (Gly or Ala) have small, neutral side chains.</text>
        <dbReference type="EC" id="3.4.23.36"/>
    </reaction>
</comment>
<keyword evidence="5 9" id="KW-0064">Aspartyl protease</keyword>
<evidence type="ECO:0000313" key="13">
    <source>
        <dbReference type="Proteomes" id="UP000270216"/>
    </source>
</evidence>
<comment type="similarity">
    <text evidence="1 9 11">Belongs to the peptidase A8 family.</text>
</comment>
<feature type="active site" evidence="9">
    <location>
        <position position="183"/>
    </location>
</feature>
<evidence type="ECO:0000313" key="12">
    <source>
        <dbReference type="EMBL" id="RSK75266.1"/>
    </source>
</evidence>
<evidence type="ECO:0000256" key="5">
    <source>
        <dbReference type="ARBA" id="ARBA00022750"/>
    </source>
</evidence>
<comment type="caution">
    <text evidence="12">The sequence shown here is derived from an EMBL/GenBank/DDBJ whole genome shotgun (WGS) entry which is preliminary data.</text>
</comment>
<evidence type="ECO:0000256" key="11">
    <source>
        <dbReference type="RuleBase" id="RU004181"/>
    </source>
</evidence>
<comment type="function">
    <text evidence="9 10">This protein specifically catalyzes the removal of signal peptides from prolipoproteins.</text>
</comment>
<comment type="pathway">
    <text evidence="9">Protein modification; lipoprotein biosynthesis (signal peptide cleavage).</text>
</comment>
<name>A0ABX9ZI26_9BURK</name>
<feature type="transmembrane region" description="Helical" evidence="9">
    <location>
        <begin position="138"/>
        <end position="155"/>
    </location>
</feature>
<feature type="transmembrane region" description="Helical" evidence="9">
    <location>
        <begin position="113"/>
        <end position="131"/>
    </location>
</feature>
<dbReference type="Pfam" id="PF01252">
    <property type="entry name" value="Peptidase_A8"/>
    <property type="match status" value="1"/>
</dbReference>
<dbReference type="HAMAP" id="MF_00161">
    <property type="entry name" value="LspA"/>
    <property type="match status" value="1"/>
</dbReference>
<evidence type="ECO:0000256" key="4">
    <source>
        <dbReference type="ARBA" id="ARBA00022692"/>
    </source>
</evidence>
<protein>
    <recommendedName>
        <fullName evidence="9">Lipoprotein signal peptidase</fullName>
        <ecNumber evidence="9">3.4.23.36</ecNumber>
    </recommendedName>
    <alternativeName>
        <fullName evidence="9">Prolipoprotein signal peptidase</fullName>
    </alternativeName>
    <alternativeName>
        <fullName evidence="9">Signal peptidase II</fullName>
        <shortName evidence="9">SPase II</shortName>
    </alternativeName>
</protein>
<keyword evidence="6 9" id="KW-0378">Hydrolase</keyword>
<feature type="active site" evidence="9">
    <location>
        <position position="165"/>
    </location>
</feature>
<evidence type="ECO:0000256" key="1">
    <source>
        <dbReference type="ARBA" id="ARBA00006139"/>
    </source>
</evidence>
<dbReference type="GO" id="GO:0004190">
    <property type="term" value="F:aspartic-type endopeptidase activity"/>
    <property type="evidence" value="ECO:0007669"/>
    <property type="project" value="UniProtKB-EC"/>
</dbReference>
<proteinExistence type="inferred from homology"/>
<feature type="transmembrane region" description="Helical" evidence="9">
    <location>
        <begin position="47"/>
        <end position="65"/>
    </location>
</feature>
<keyword evidence="2 9" id="KW-1003">Cell membrane</keyword>
<dbReference type="PANTHER" id="PTHR33695">
    <property type="entry name" value="LIPOPROTEIN SIGNAL PEPTIDASE"/>
    <property type="match status" value="1"/>
</dbReference>
<evidence type="ECO:0000256" key="7">
    <source>
        <dbReference type="ARBA" id="ARBA00022989"/>
    </source>
</evidence>
<keyword evidence="12" id="KW-0449">Lipoprotein</keyword>
<dbReference type="EMBL" id="RWHX01000075">
    <property type="protein sequence ID" value="RSK75266.1"/>
    <property type="molecule type" value="Genomic_DNA"/>
</dbReference>
<dbReference type="EC" id="3.4.23.36" evidence="9"/>
<evidence type="ECO:0000256" key="8">
    <source>
        <dbReference type="ARBA" id="ARBA00023136"/>
    </source>
</evidence>
<dbReference type="PRINTS" id="PR00781">
    <property type="entry name" value="LIPOSIGPTASE"/>
</dbReference>
<evidence type="ECO:0000256" key="3">
    <source>
        <dbReference type="ARBA" id="ARBA00022670"/>
    </source>
</evidence>
<evidence type="ECO:0000256" key="6">
    <source>
        <dbReference type="ARBA" id="ARBA00022801"/>
    </source>
</evidence>
<dbReference type="PROSITE" id="PS00855">
    <property type="entry name" value="SPASE_II"/>
    <property type="match status" value="1"/>
</dbReference>
<dbReference type="InterPro" id="IPR001872">
    <property type="entry name" value="Peptidase_A8"/>
</dbReference>
<accession>A0ABX9ZI26</accession>
<dbReference type="NCBIfam" id="TIGR00077">
    <property type="entry name" value="lspA"/>
    <property type="match status" value="1"/>
</dbReference>
<keyword evidence="8 9" id="KW-0472">Membrane</keyword>
<sequence>MQQDCNDRDPEPRRQAVCGAPASAAVVAASCARTGARRSNNGGARGGAAYGLTPWLGIAIVAILLDQVTKLTILKTFQYGEFRPLTSFFNLVLVYNKGAAFNFLAAAGGWQRWFFTLLGIVAATVIIWLLKRHNGQKMFCLSLSLILGGALGNVIDRVIYGHVVDFLDFHVGGWHWPAFNVADSAICVGAVLLVIDELRRVRRGK</sequence>
<keyword evidence="3 9" id="KW-0645">Protease</keyword>
<evidence type="ECO:0000256" key="2">
    <source>
        <dbReference type="ARBA" id="ARBA00022475"/>
    </source>
</evidence>
<dbReference type="Proteomes" id="UP000270216">
    <property type="component" value="Unassembled WGS sequence"/>
</dbReference>
<evidence type="ECO:0000256" key="9">
    <source>
        <dbReference type="HAMAP-Rule" id="MF_00161"/>
    </source>
</evidence>
<gene>
    <name evidence="9" type="primary">lspA</name>
    <name evidence="12" type="ORF">EJE83_24365</name>
</gene>
<organism evidence="12 13">
    <name type="scientific">Pandoraea apista</name>
    <dbReference type="NCBI Taxonomy" id="93218"/>
    <lineage>
        <taxon>Bacteria</taxon>
        <taxon>Pseudomonadati</taxon>
        <taxon>Pseudomonadota</taxon>
        <taxon>Betaproteobacteria</taxon>
        <taxon>Burkholderiales</taxon>
        <taxon>Burkholderiaceae</taxon>
        <taxon>Pandoraea</taxon>
    </lineage>
</organism>
<comment type="subcellular location">
    <subcellularLocation>
        <location evidence="9">Cell membrane</location>
        <topology evidence="9">Multi-pass membrane protein</topology>
    </subcellularLocation>
</comment>
<evidence type="ECO:0000256" key="10">
    <source>
        <dbReference type="RuleBase" id="RU000594"/>
    </source>
</evidence>